<dbReference type="InterPro" id="IPR002876">
    <property type="entry name" value="Transcrip_reg_TACO1-like"/>
</dbReference>
<proteinExistence type="inferred from homology"/>
<dbReference type="SUPFAM" id="SSF75625">
    <property type="entry name" value="YebC-like"/>
    <property type="match status" value="1"/>
</dbReference>
<accession>A0ABQ9JV46</accession>
<protein>
    <recommendedName>
        <fullName evidence="6">Translational activator of cytochrome c oxidase 1</fullName>
    </recommendedName>
</protein>
<dbReference type="InterPro" id="IPR017856">
    <property type="entry name" value="Integrase-like_N"/>
</dbReference>
<sequence>MLKNIPKILVQLSENHLRNGQVLKRCAGHSKWQNIRHIKGAKDMERSQIFTKLGRQIKVAVQEGGSVDPKLNTKLEQVIGQAKRVNMPAATLQSILKSCQDDKSQAKSHILDIKGPGSCFIICEVFTSHLHQLRMSMATILRKHQSKFADGSGMHLFQEKGFIEAVPPEGAPIREEELLEKATEDAIETGAEDVKIIEENLVQFLCGKSNLKHLVEGLENVNYQVRSASVEYIPVKVQSLSDSDLELCKSLYEKLENLPEVVRLSDNIA</sequence>
<dbReference type="InterPro" id="IPR048300">
    <property type="entry name" value="TACO1_YebC-like_2nd/3rd_dom"/>
</dbReference>
<evidence type="ECO:0000259" key="3">
    <source>
        <dbReference type="Pfam" id="PF20772"/>
    </source>
</evidence>
<feature type="domain" description="TACO1/YebC-like N-terminal" evidence="3">
    <location>
        <begin position="30"/>
        <end position="100"/>
    </location>
</feature>
<dbReference type="InterPro" id="IPR049083">
    <property type="entry name" value="TACO1_YebC_N"/>
</dbReference>
<keyword evidence="5" id="KW-1185">Reference proteome</keyword>
<evidence type="ECO:0000313" key="5">
    <source>
        <dbReference type="Proteomes" id="UP001162164"/>
    </source>
</evidence>
<dbReference type="Proteomes" id="UP001162164">
    <property type="component" value="Unassembled WGS sequence"/>
</dbReference>
<dbReference type="Gene3D" id="3.30.70.980">
    <property type="match status" value="2"/>
</dbReference>
<comment type="caution">
    <text evidence="4">The sequence shown here is derived from an EMBL/GenBank/DDBJ whole genome shotgun (WGS) entry which is preliminary data.</text>
</comment>
<evidence type="ECO:0000256" key="1">
    <source>
        <dbReference type="ARBA" id="ARBA00008724"/>
    </source>
</evidence>
<dbReference type="InterPro" id="IPR029072">
    <property type="entry name" value="YebC-like"/>
</dbReference>
<dbReference type="InterPro" id="IPR026564">
    <property type="entry name" value="Transcrip_reg_TACO1-like_dom3"/>
</dbReference>
<dbReference type="PANTHER" id="PTHR12532">
    <property type="entry name" value="TRANSLATIONAL ACTIVATOR OF CYTOCHROME C OXIDASE 1"/>
    <property type="match status" value="1"/>
</dbReference>
<evidence type="ECO:0000259" key="2">
    <source>
        <dbReference type="Pfam" id="PF01709"/>
    </source>
</evidence>
<dbReference type="Pfam" id="PF20772">
    <property type="entry name" value="TACO1_YebC_N"/>
    <property type="match status" value="1"/>
</dbReference>
<gene>
    <name evidence="4" type="ORF">NQ317_002121</name>
</gene>
<evidence type="ECO:0008006" key="6">
    <source>
        <dbReference type="Google" id="ProtNLM"/>
    </source>
</evidence>
<dbReference type="PANTHER" id="PTHR12532:SF0">
    <property type="entry name" value="TRANSLATIONAL ACTIVATOR OF CYTOCHROME C OXIDASE 1"/>
    <property type="match status" value="1"/>
</dbReference>
<dbReference type="Pfam" id="PF01709">
    <property type="entry name" value="Transcrip_reg"/>
    <property type="match status" value="1"/>
</dbReference>
<dbReference type="Gene3D" id="1.10.10.200">
    <property type="match status" value="1"/>
</dbReference>
<evidence type="ECO:0000313" key="4">
    <source>
        <dbReference type="EMBL" id="KAJ8981949.1"/>
    </source>
</evidence>
<organism evidence="4 5">
    <name type="scientific">Molorchus minor</name>
    <dbReference type="NCBI Taxonomy" id="1323400"/>
    <lineage>
        <taxon>Eukaryota</taxon>
        <taxon>Metazoa</taxon>
        <taxon>Ecdysozoa</taxon>
        <taxon>Arthropoda</taxon>
        <taxon>Hexapoda</taxon>
        <taxon>Insecta</taxon>
        <taxon>Pterygota</taxon>
        <taxon>Neoptera</taxon>
        <taxon>Endopterygota</taxon>
        <taxon>Coleoptera</taxon>
        <taxon>Polyphaga</taxon>
        <taxon>Cucujiformia</taxon>
        <taxon>Chrysomeloidea</taxon>
        <taxon>Cerambycidae</taxon>
        <taxon>Lamiinae</taxon>
        <taxon>Monochamini</taxon>
        <taxon>Molorchus</taxon>
    </lineage>
</organism>
<comment type="similarity">
    <text evidence="1">Belongs to the TACO1 family.</text>
</comment>
<reference evidence="4" key="1">
    <citation type="journal article" date="2023" name="Insect Mol. Biol.">
        <title>Genome sequencing provides insights into the evolution of gene families encoding plant cell wall-degrading enzymes in longhorned beetles.</title>
        <authorList>
            <person name="Shin N.R."/>
            <person name="Okamura Y."/>
            <person name="Kirsch R."/>
            <person name="Pauchet Y."/>
        </authorList>
    </citation>
    <scope>NUCLEOTIDE SEQUENCE</scope>
    <source>
        <strain evidence="4">MMC_N1</strain>
    </source>
</reference>
<feature type="domain" description="TACO1/YebC-like second and third" evidence="2">
    <location>
        <begin position="110"/>
        <end position="268"/>
    </location>
</feature>
<name>A0ABQ9JV46_9CUCU</name>
<dbReference type="EMBL" id="JAPWTJ010000153">
    <property type="protein sequence ID" value="KAJ8981949.1"/>
    <property type="molecule type" value="Genomic_DNA"/>
</dbReference>